<dbReference type="Proteomes" id="UP000648482">
    <property type="component" value="Unassembled WGS sequence"/>
</dbReference>
<name>A0ABR9DZM8_9GAMM</name>
<organism evidence="1 2">
    <name type="scientific">Pseudoalteromonas aliena SW19</name>
    <dbReference type="NCBI Taxonomy" id="1314866"/>
    <lineage>
        <taxon>Bacteria</taxon>
        <taxon>Pseudomonadati</taxon>
        <taxon>Pseudomonadota</taxon>
        <taxon>Gammaproteobacteria</taxon>
        <taxon>Alteromonadales</taxon>
        <taxon>Pseudoalteromonadaceae</taxon>
        <taxon>Pseudoalteromonas</taxon>
    </lineage>
</organism>
<evidence type="ECO:0000313" key="1">
    <source>
        <dbReference type="EMBL" id="MBE0359095.1"/>
    </source>
</evidence>
<comment type="caution">
    <text evidence="1">The sequence shown here is derived from an EMBL/GenBank/DDBJ whole genome shotgun (WGS) entry which is preliminary data.</text>
</comment>
<evidence type="ECO:0000313" key="2">
    <source>
        <dbReference type="Proteomes" id="UP000648482"/>
    </source>
</evidence>
<sequence length="46" mass="5364">MYLNCAQFIPNWLFFLSKIMTIQGVKAFLKCVEHCFAGGLFLFLKM</sequence>
<gene>
    <name evidence="1" type="ORF">PALI_a0301</name>
</gene>
<accession>A0ABR9DZM8</accession>
<reference evidence="1 2" key="1">
    <citation type="submission" date="2015-06" db="EMBL/GenBank/DDBJ databases">
        <title>Genome sequence of Pseudoalteromonas aliena.</title>
        <authorList>
            <person name="Xie B.-B."/>
            <person name="Rong J.-C."/>
            <person name="Qin Q.-L."/>
            <person name="Zhang Y.-Z."/>
        </authorList>
    </citation>
    <scope>NUCLEOTIDE SEQUENCE [LARGE SCALE GENOMIC DNA]</scope>
    <source>
        <strain evidence="1 2">SW19</strain>
    </source>
</reference>
<proteinExistence type="predicted"/>
<protein>
    <submittedName>
        <fullName evidence="1">Uncharacterized protein</fullName>
    </submittedName>
</protein>
<keyword evidence="2" id="KW-1185">Reference proteome</keyword>
<dbReference type="EMBL" id="AQGU01000025">
    <property type="protein sequence ID" value="MBE0359095.1"/>
    <property type="molecule type" value="Genomic_DNA"/>
</dbReference>